<dbReference type="Gene3D" id="1.10.8.430">
    <property type="entry name" value="Helical domain of apoptotic protease-activating factors"/>
    <property type="match status" value="1"/>
</dbReference>
<feature type="domain" description="Disease resistance protein At4g27190-like leucine-rich repeats" evidence="9">
    <location>
        <begin position="1525"/>
        <end position="1645"/>
    </location>
</feature>
<gene>
    <name evidence="11" type="ORF">F0562_011847</name>
</gene>
<sequence length="1697" mass="194745">MDIVNICSRTIGGKILDSLLQPMSRQIGYLVHYEENVEKLKAELDKLVDERREVQQKVKRARDNAEEIKENVWKWLTIVHGMKDEVDEFLAGKDTEYRRCFKVWFPDFYSRHRLGREAKMKTGVITGLITDGKFETVSGPKPHPDIGIACVFDCEHFESRGRVFKEIFEALRDDTINVIGIYGMGGVGKTTMVEEVREQVKHDKHFDEVTWAVVSQNLDVRKIQGDIARGLNLNLDKAEDEVGRAGRLCNRLTDGRKILIILDDVWEKLNLKQIIGIPSMDSVKGCKILLTSRSHELCVKNNCRDPFLLGVLSKEEAWDLFKKEVGNLVDNAQIQPVAKKVCEQCGGLPLVVRVVGAALKNKNKPAWDDALEQLRNSTPEDIVGIDPKAFSSLEWSYNHLEHEDARSCFLLCSLFPEDAEILIDDLARYAMVMGLLKHADTLEKANNRVRRLVETLKYSCLLLGGRSGFYSNEEEAVRMHDIIRDVAIKIASRDEYAFLVKTGGRRLAETGSFECKRAISLTSNEIEELPDISIIMELKKLDILSLGGPDVKVLPLDIRNLTLLRSLVLRNCYNFRGIAPDVITSLTRLEELYISVEPNAGIPELNKLTDLTALGIHIPNTTSSLLDHLFDKLNRYKISIGMPFSEYREYWNSLSSSRALKLVDVPIRGGVKILMERSEVLYLHDLKGVKRFFSEEDREGGFSDLKYLGIQNCGDIENLWGYKQLPVAMGSFCKLSKLKVESMRGLKYLFSPSIARGLMQLKKLYIKRCVRMETIIGNEGEEDEEEVIFHRLKRLKLDTLPRLGSFDLERKRKLMTSEGNSTCTATQPLFNDKIAFPVLEDLTIVGLEIIKEIWDSQLLEENSFSQLRILKVWECDNFVNIVPSHMFPRLRNLVEIEVNSCLSVISIGLNAEEGFVASMPILPQLKQLQLLNLPKLMHTGLNLVSYGNCCYPNLMKIYIDSCRSLRNVFSLSVAINIVHLEELKVSNCEKMQEIIATRSGSKETLDKIEFPRLKLMRLESLQSLKSFWSSESQEEERVEVVDLAPFKLQSLFNDKVAFPSLEELYIVKMELNIKWHNALTSKSFSKLRVLVVKSCGKLSSVGSLNLLQMLENLQKLEISKCGSLEEVFKVEEDSWTREEDETTLRIHQLKIMRFEYLPYLRSFYSGSCILEFPSLEELRIEYCEKLKTICPIINAPTQHFFNKKVTFPSLEKLYIKGMDELNDKWHTVLPTESLSKLRILVVESCGKLLSVGPLNLLQRLENLQELEISKCGSLEEVFKVEEEETSMKIHDHTKREEETTLVFHQLKVMRFKYLPYLRSFYSESCILEFPSLEELRIEYCEKLKTICPIINAPTQHFFNKKVTFPSLEKLYIKGMDELNNKWHTALPTESFSKLRVLVLESCGKLLSVGPLNLLQRLENLQELEISKFGSLEEVFKVEEEETSMKIHDHTKREEETTLVFHQLKIMRFKHLPYVRSFYSGSCILEFPSLEELRIECCEKLETIFPTINAPTQHFFNKRVVLPRLKELYLISLFNLREIGTGSLPLHFIQILEVRDCGNLRNLFSSSIIATTLERLKVLNIESCKVMEEIVASEGVEEVINQIVFPQLRFLRLSNLPNLTRFCNANYALNLPSLRTARLERCMKMQAFAFGQVNMPEIKIYGSHGISPWMGDLNVYVEQKVLKGKGLAVDEEEAKDDA</sequence>
<dbReference type="SUPFAM" id="SSF52047">
    <property type="entry name" value="RNI-like"/>
    <property type="match status" value="3"/>
</dbReference>
<keyword evidence="2" id="KW-0433">Leucine-rich repeat</keyword>
<dbReference type="PANTHER" id="PTHR33463:SF198">
    <property type="entry name" value="RPP4C3"/>
    <property type="match status" value="1"/>
</dbReference>
<evidence type="ECO:0000256" key="3">
    <source>
        <dbReference type="ARBA" id="ARBA00022737"/>
    </source>
</evidence>
<evidence type="ECO:0000313" key="12">
    <source>
        <dbReference type="Proteomes" id="UP000325577"/>
    </source>
</evidence>
<evidence type="ECO:0000256" key="1">
    <source>
        <dbReference type="ARBA" id="ARBA00008894"/>
    </source>
</evidence>
<keyword evidence="4" id="KW-0547">Nucleotide-binding</keyword>
<evidence type="ECO:0000256" key="6">
    <source>
        <dbReference type="ARBA" id="ARBA00022840"/>
    </source>
</evidence>
<dbReference type="GO" id="GO:0005524">
    <property type="term" value="F:ATP binding"/>
    <property type="evidence" value="ECO:0007669"/>
    <property type="project" value="UniProtKB-KW"/>
</dbReference>
<name>A0A5J4ZTN8_9ASTE</name>
<dbReference type="Gene3D" id="3.40.50.300">
    <property type="entry name" value="P-loop containing nucleotide triphosphate hydrolases"/>
    <property type="match status" value="1"/>
</dbReference>
<dbReference type="GO" id="GO:0051607">
    <property type="term" value="P:defense response to virus"/>
    <property type="evidence" value="ECO:0007669"/>
    <property type="project" value="UniProtKB-ARBA"/>
</dbReference>
<dbReference type="InterPro" id="IPR055414">
    <property type="entry name" value="LRR_R13L4/SHOC2-like"/>
</dbReference>
<feature type="domain" description="Disease resistance protein At4g27190-like leucine-rich repeats" evidence="9">
    <location>
        <begin position="841"/>
        <end position="989"/>
    </location>
</feature>
<feature type="domain" description="Disease resistance protein At4g27190-like leucine-rich repeats" evidence="9">
    <location>
        <begin position="716"/>
        <end position="804"/>
    </location>
</feature>
<evidence type="ECO:0000256" key="2">
    <source>
        <dbReference type="ARBA" id="ARBA00022614"/>
    </source>
</evidence>
<feature type="domain" description="Disease resistance protein At4g27190-like leucine-rich repeats" evidence="9">
    <location>
        <begin position="1061"/>
        <end position="1192"/>
    </location>
</feature>
<dbReference type="InterPro" id="IPR042197">
    <property type="entry name" value="Apaf_helical"/>
</dbReference>
<feature type="domain" description="Disease resistance protein At4g27190-like leucine-rich repeats" evidence="9">
    <location>
        <begin position="1367"/>
        <end position="1506"/>
    </location>
</feature>
<evidence type="ECO:0000259" key="9">
    <source>
        <dbReference type="Pfam" id="PF23247"/>
    </source>
</evidence>
<dbReference type="InterPro" id="IPR057135">
    <property type="entry name" value="At4g27190-like_LRR"/>
</dbReference>
<dbReference type="PANTHER" id="PTHR33463">
    <property type="entry name" value="NB-ARC DOMAIN-CONTAINING PROTEIN-RELATED"/>
    <property type="match status" value="1"/>
</dbReference>
<dbReference type="Proteomes" id="UP000325577">
    <property type="component" value="Linkage Group LG5"/>
</dbReference>
<feature type="domain" description="NB-ARC" evidence="8">
    <location>
        <begin position="165"/>
        <end position="326"/>
    </location>
</feature>
<feature type="coiled-coil region" evidence="7">
    <location>
        <begin position="30"/>
        <end position="71"/>
    </location>
</feature>
<protein>
    <submittedName>
        <fullName evidence="11">Uncharacterized protein</fullName>
    </submittedName>
</protein>
<dbReference type="FunFam" id="1.10.10.10:FF:000322">
    <property type="entry name" value="Probable disease resistance protein At1g63360"/>
    <property type="match status" value="1"/>
</dbReference>
<dbReference type="InterPro" id="IPR032675">
    <property type="entry name" value="LRR_dom_sf"/>
</dbReference>
<evidence type="ECO:0000256" key="5">
    <source>
        <dbReference type="ARBA" id="ARBA00022821"/>
    </source>
</evidence>
<dbReference type="SUPFAM" id="SSF52540">
    <property type="entry name" value="P-loop containing nucleoside triphosphate hydrolases"/>
    <property type="match status" value="1"/>
</dbReference>
<dbReference type="SUPFAM" id="SSF52058">
    <property type="entry name" value="L domain-like"/>
    <property type="match status" value="1"/>
</dbReference>
<keyword evidence="7" id="KW-0175">Coiled coil</keyword>
<dbReference type="Gene3D" id="3.80.10.10">
    <property type="entry name" value="Ribonuclease Inhibitor"/>
    <property type="match status" value="6"/>
</dbReference>
<dbReference type="InterPro" id="IPR036388">
    <property type="entry name" value="WH-like_DNA-bd_sf"/>
</dbReference>
<dbReference type="Gene3D" id="1.10.10.10">
    <property type="entry name" value="Winged helix-like DNA-binding domain superfamily/Winged helix DNA-binding domain"/>
    <property type="match status" value="1"/>
</dbReference>
<feature type="domain" description="Disease resistance protein At4g27190-like leucine-rich repeats" evidence="9">
    <location>
        <begin position="1210"/>
        <end position="1349"/>
    </location>
</feature>
<evidence type="ECO:0000256" key="4">
    <source>
        <dbReference type="ARBA" id="ARBA00022741"/>
    </source>
</evidence>
<keyword evidence="6" id="KW-0067">ATP-binding</keyword>
<dbReference type="EMBL" id="CM018048">
    <property type="protein sequence ID" value="KAA8521186.1"/>
    <property type="molecule type" value="Genomic_DNA"/>
</dbReference>
<dbReference type="Pfam" id="PF23247">
    <property type="entry name" value="LRR_RPS2"/>
    <property type="match status" value="6"/>
</dbReference>
<evidence type="ECO:0000313" key="11">
    <source>
        <dbReference type="EMBL" id="KAA8521186.1"/>
    </source>
</evidence>
<keyword evidence="3" id="KW-0677">Repeat</keyword>
<evidence type="ECO:0000259" key="8">
    <source>
        <dbReference type="Pfam" id="PF00931"/>
    </source>
</evidence>
<keyword evidence="12" id="KW-1185">Reference proteome</keyword>
<organism evidence="11 12">
    <name type="scientific">Nyssa sinensis</name>
    <dbReference type="NCBI Taxonomy" id="561372"/>
    <lineage>
        <taxon>Eukaryota</taxon>
        <taxon>Viridiplantae</taxon>
        <taxon>Streptophyta</taxon>
        <taxon>Embryophyta</taxon>
        <taxon>Tracheophyta</taxon>
        <taxon>Spermatophyta</taxon>
        <taxon>Magnoliopsida</taxon>
        <taxon>eudicotyledons</taxon>
        <taxon>Gunneridae</taxon>
        <taxon>Pentapetalae</taxon>
        <taxon>asterids</taxon>
        <taxon>Cornales</taxon>
        <taxon>Nyssaceae</taxon>
        <taxon>Nyssa</taxon>
    </lineage>
</organism>
<keyword evidence="5" id="KW-0611">Plant defense</keyword>
<dbReference type="Pfam" id="PF23598">
    <property type="entry name" value="LRR_14"/>
    <property type="match status" value="1"/>
</dbReference>
<accession>A0A5J4ZTN8</accession>
<evidence type="ECO:0000256" key="7">
    <source>
        <dbReference type="SAM" id="Coils"/>
    </source>
</evidence>
<dbReference type="GO" id="GO:0043531">
    <property type="term" value="F:ADP binding"/>
    <property type="evidence" value="ECO:0007669"/>
    <property type="project" value="InterPro"/>
</dbReference>
<dbReference type="OrthoDB" id="1746449at2759"/>
<dbReference type="Pfam" id="PF00931">
    <property type="entry name" value="NB-ARC"/>
    <property type="match status" value="1"/>
</dbReference>
<feature type="domain" description="Disease resistance R13L4/SHOC-2-like LRR" evidence="10">
    <location>
        <begin position="517"/>
        <end position="634"/>
    </location>
</feature>
<comment type="similarity">
    <text evidence="1">Belongs to the disease resistance NB-LRR family.</text>
</comment>
<dbReference type="InterPro" id="IPR050905">
    <property type="entry name" value="Plant_NBS-LRR"/>
</dbReference>
<proteinExistence type="inferred from homology"/>
<evidence type="ECO:0000259" key="10">
    <source>
        <dbReference type="Pfam" id="PF23598"/>
    </source>
</evidence>
<reference evidence="11 12" key="1">
    <citation type="submission" date="2019-09" db="EMBL/GenBank/DDBJ databases">
        <title>A chromosome-level genome assembly of the Chinese tupelo Nyssa sinensis.</title>
        <authorList>
            <person name="Yang X."/>
            <person name="Kang M."/>
            <person name="Yang Y."/>
            <person name="Xiong H."/>
            <person name="Wang M."/>
            <person name="Zhang Z."/>
            <person name="Wang Z."/>
            <person name="Wu H."/>
            <person name="Ma T."/>
            <person name="Liu J."/>
            <person name="Xi Z."/>
        </authorList>
    </citation>
    <scope>NUCLEOTIDE SEQUENCE [LARGE SCALE GENOMIC DNA]</scope>
    <source>
        <strain evidence="11">J267</strain>
        <tissue evidence="11">Leaf</tissue>
    </source>
</reference>
<dbReference type="InterPro" id="IPR002182">
    <property type="entry name" value="NB-ARC"/>
</dbReference>
<dbReference type="FunFam" id="3.40.50.300:FF:001091">
    <property type="entry name" value="Probable disease resistance protein At1g61300"/>
    <property type="match status" value="1"/>
</dbReference>
<dbReference type="InterPro" id="IPR027417">
    <property type="entry name" value="P-loop_NTPase"/>
</dbReference>
<dbReference type="PRINTS" id="PR00364">
    <property type="entry name" value="DISEASERSIST"/>
</dbReference>